<dbReference type="PANTHER" id="PTHR45789">
    <property type="entry name" value="FI18025P1"/>
    <property type="match status" value="1"/>
</dbReference>
<keyword evidence="1 3" id="KW-0238">DNA-binding</keyword>
<dbReference type="Gene3D" id="1.10.30.10">
    <property type="entry name" value="High mobility group box domain"/>
    <property type="match status" value="1"/>
</dbReference>
<dbReference type="OrthoDB" id="6247875at2759"/>
<feature type="compositionally biased region" description="Polar residues" evidence="4">
    <location>
        <begin position="115"/>
        <end position="127"/>
    </location>
</feature>
<feature type="region of interest" description="Disordered" evidence="4">
    <location>
        <begin position="1"/>
        <end position="23"/>
    </location>
</feature>
<evidence type="ECO:0000256" key="4">
    <source>
        <dbReference type="SAM" id="MobiDB-lite"/>
    </source>
</evidence>
<evidence type="ECO:0000313" key="6">
    <source>
        <dbReference type="EMBL" id="KAG7087133.1"/>
    </source>
</evidence>
<dbReference type="PANTHER" id="PTHR45789:SF2">
    <property type="entry name" value="FI18025P1"/>
    <property type="match status" value="1"/>
</dbReference>
<sequence length="244" mass="27852">MSTSRFSSPEGSPAGRRIPRPPNSFILFRRDTLSQGNVAKTFVDPSTGFTRPRGQPDLSKEIGVLWREAPDDVKRRYSELADQYLYEHRGKYPGYKYKPQKSKKSEKDSRRDVRTTSSKLETGTSYYMPTDSRIRTSSSTAAYVQPPPPLQWHPNVPPLTPDQVYPGHTPYAFGFHSLHLPGENYTPQLDPSPAVMMQAAYQQHQGITESYTTYNPHFPEMQASVRRPEYRSTQNIGIDPRLLQ</sequence>
<comment type="caution">
    <text evidence="6">The sequence shown here is derived from an EMBL/GenBank/DDBJ whole genome shotgun (WGS) entry which is preliminary data.</text>
</comment>
<protein>
    <recommendedName>
        <fullName evidence="5">HMG box domain-containing protein</fullName>
    </recommendedName>
</protein>
<dbReference type="EMBL" id="CM032189">
    <property type="protein sequence ID" value="KAG7087133.1"/>
    <property type="molecule type" value="Genomic_DNA"/>
</dbReference>
<dbReference type="CDD" id="cd01389">
    <property type="entry name" value="HMG-box_ROX1-like"/>
    <property type="match status" value="1"/>
</dbReference>
<evidence type="ECO:0000256" key="2">
    <source>
        <dbReference type="ARBA" id="ARBA00023242"/>
    </source>
</evidence>
<dbReference type="AlphaFoldDB" id="A0A9P7RQB2"/>
<dbReference type="SUPFAM" id="SSF47095">
    <property type="entry name" value="HMG-box"/>
    <property type="match status" value="1"/>
</dbReference>
<feature type="DNA-binding region" description="HMG box" evidence="3">
    <location>
        <begin position="18"/>
        <end position="96"/>
    </location>
</feature>
<dbReference type="SMART" id="SM00398">
    <property type="entry name" value="HMG"/>
    <property type="match status" value="1"/>
</dbReference>
<feature type="domain" description="HMG box" evidence="5">
    <location>
        <begin position="18"/>
        <end position="96"/>
    </location>
</feature>
<dbReference type="RefSeq" id="XP_043003604.1">
    <property type="nucleotide sequence ID" value="XM_043158260.1"/>
</dbReference>
<dbReference type="GeneID" id="66082187"/>
<dbReference type="InterPro" id="IPR051356">
    <property type="entry name" value="SOX/SOX-like_TF"/>
</dbReference>
<evidence type="ECO:0000256" key="3">
    <source>
        <dbReference type="PROSITE-ProRule" id="PRU00267"/>
    </source>
</evidence>
<keyword evidence="2 3" id="KW-0539">Nucleus</keyword>
<gene>
    <name evidence="6" type="ORF">E1B28_013112</name>
</gene>
<dbReference type="PROSITE" id="PS50118">
    <property type="entry name" value="HMG_BOX_2"/>
    <property type="match status" value="1"/>
</dbReference>
<feature type="compositionally biased region" description="Polar residues" evidence="4">
    <location>
        <begin position="1"/>
        <end position="10"/>
    </location>
</feature>
<dbReference type="Proteomes" id="UP001049176">
    <property type="component" value="Chromosome 9"/>
</dbReference>
<reference evidence="6" key="1">
    <citation type="journal article" date="2021" name="Genome Biol. Evol.">
        <title>The assembled and annotated genome of the fairy-ring fungus Marasmius oreades.</title>
        <authorList>
            <person name="Hiltunen M."/>
            <person name="Ament-Velasquez S.L."/>
            <person name="Johannesson H."/>
        </authorList>
    </citation>
    <scope>NUCLEOTIDE SEQUENCE</scope>
    <source>
        <strain evidence="6">03SP1</strain>
    </source>
</reference>
<feature type="region of interest" description="Disordered" evidence="4">
    <location>
        <begin position="95"/>
        <end position="132"/>
    </location>
</feature>
<dbReference type="GO" id="GO:0000981">
    <property type="term" value="F:DNA-binding transcription factor activity, RNA polymerase II-specific"/>
    <property type="evidence" value="ECO:0007669"/>
    <property type="project" value="TreeGrafter"/>
</dbReference>
<dbReference type="KEGG" id="more:E1B28_013112"/>
<name>A0A9P7RQB2_9AGAR</name>
<evidence type="ECO:0000313" key="7">
    <source>
        <dbReference type="Proteomes" id="UP001049176"/>
    </source>
</evidence>
<keyword evidence="7" id="KW-1185">Reference proteome</keyword>
<evidence type="ECO:0000259" key="5">
    <source>
        <dbReference type="PROSITE" id="PS50118"/>
    </source>
</evidence>
<dbReference type="InterPro" id="IPR009071">
    <property type="entry name" value="HMG_box_dom"/>
</dbReference>
<accession>A0A9P7RQB2</accession>
<feature type="compositionally biased region" description="Basic and acidic residues" evidence="4">
    <location>
        <begin position="103"/>
        <end position="114"/>
    </location>
</feature>
<feature type="region of interest" description="Disordered" evidence="4">
    <location>
        <begin position="37"/>
        <end position="59"/>
    </location>
</feature>
<dbReference type="InterPro" id="IPR036910">
    <property type="entry name" value="HMG_box_dom_sf"/>
</dbReference>
<dbReference type="GO" id="GO:0000978">
    <property type="term" value="F:RNA polymerase II cis-regulatory region sequence-specific DNA binding"/>
    <property type="evidence" value="ECO:0007669"/>
    <property type="project" value="TreeGrafter"/>
</dbReference>
<dbReference type="GO" id="GO:0005634">
    <property type="term" value="C:nucleus"/>
    <property type="evidence" value="ECO:0007669"/>
    <property type="project" value="UniProtKB-UniRule"/>
</dbReference>
<proteinExistence type="predicted"/>
<organism evidence="6 7">
    <name type="scientific">Marasmius oreades</name>
    <name type="common">fairy-ring Marasmius</name>
    <dbReference type="NCBI Taxonomy" id="181124"/>
    <lineage>
        <taxon>Eukaryota</taxon>
        <taxon>Fungi</taxon>
        <taxon>Dikarya</taxon>
        <taxon>Basidiomycota</taxon>
        <taxon>Agaricomycotina</taxon>
        <taxon>Agaricomycetes</taxon>
        <taxon>Agaricomycetidae</taxon>
        <taxon>Agaricales</taxon>
        <taxon>Marasmiineae</taxon>
        <taxon>Marasmiaceae</taxon>
        <taxon>Marasmius</taxon>
    </lineage>
</organism>
<evidence type="ECO:0000256" key="1">
    <source>
        <dbReference type="ARBA" id="ARBA00023125"/>
    </source>
</evidence>